<dbReference type="InterPro" id="IPR050164">
    <property type="entry name" value="Peptidase_C19"/>
</dbReference>
<keyword evidence="4" id="KW-0833">Ubl conjugation pathway</keyword>
<evidence type="ECO:0000256" key="5">
    <source>
        <dbReference type="ARBA" id="ARBA00022801"/>
    </source>
</evidence>
<keyword evidence="5" id="KW-0378">Hydrolase</keyword>
<evidence type="ECO:0000313" key="10">
    <source>
        <dbReference type="Proteomes" id="UP000807342"/>
    </source>
</evidence>
<dbReference type="EC" id="3.4.19.12" evidence="2"/>
<feature type="region of interest" description="Disordered" evidence="7">
    <location>
        <begin position="33"/>
        <end position="219"/>
    </location>
</feature>
<dbReference type="SUPFAM" id="SSF54001">
    <property type="entry name" value="Cysteine proteinases"/>
    <property type="match status" value="1"/>
</dbReference>
<organism evidence="9 10">
    <name type="scientific">Macrolepiota fuliginosa MF-IS2</name>
    <dbReference type="NCBI Taxonomy" id="1400762"/>
    <lineage>
        <taxon>Eukaryota</taxon>
        <taxon>Fungi</taxon>
        <taxon>Dikarya</taxon>
        <taxon>Basidiomycota</taxon>
        <taxon>Agaricomycotina</taxon>
        <taxon>Agaricomycetes</taxon>
        <taxon>Agaricomycetidae</taxon>
        <taxon>Agaricales</taxon>
        <taxon>Agaricineae</taxon>
        <taxon>Agaricaceae</taxon>
        <taxon>Macrolepiota</taxon>
    </lineage>
</organism>
<comment type="catalytic activity">
    <reaction evidence="1">
        <text>Thiol-dependent hydrolysis of ester, thioester, amide, peptide and isopeptide bonds formed by the C-terminal Gly of ubiquitin (a 76-residue protein attached to proteins as an intracellular targeting signal).</text>
        <dbReference type="EC" id="3.4.19.12"/>
    </reaction>
</comment>
<dbReference type="GO" id="GO:0016579">
    <property type="term" value="P:protein deubiquitination"/>
    <property type="evidence" value="ECO:0007669"/>
    <property type="project" value="InterPro"/>
</dbReference>
<sequence length="1089" mass="116927">MAGSMTVHCASVQRLLNEWGLVRCPHSGYPHQGPAYYQPSPPPSHVYGNHSPGPGHSPNPYQYLYPSHPPPPHINPHTPHHHHHHQPSPGRLNGRGGSYANRNGHGHGHPPHIYHQNFHPPQHQTYHPLLHAPNPQHPHAQHLAKYPQPYTPPYSYPSPTSAGPYSPSWQPQQPQSPLPKQLSMPPPRDFSPAFYEPPPAPPPPQIPPPVTIAPEPPATVENVANPSVIIDTPSSPLKLQRQPTATQVEQSVEFSTETPIFIPNEEVAAQPIQETTPIERQVHEAPDTSAHLPAAEIKSQPPTPAAPVETLPTTYIMGTISSDADANVPLSPNTKSHSHKISTPGLVASIAIWSRRPEDPSKAPGIIISPRARPPSDIVKQALDVRTPPPSPKSIFASLPAVEGVEEQVEGKEGIVEERVQSESQEKDTSALGDTVGIESSSRVDSTISSSAVTEITDAPTLPGSPISTNTSVSAVTGKDTVGLVLSTSGTNAPPIIVSNGKASKSEAPAVAISSLAAPALVGTTIPIASTSRTTEAEADTTNQLTSVPALVPAPAPAPAPAPVSAAPKSWASLFASSASGSTSSTHQRGALPTSSVVGISIPAPSTPATPSIAVAPAKKSELLNLLTHGLGSIGGGGGGSAAAAATQRIRTRGLINSGNMCFANAVLQVLVYCLPFHKLFIELGRLLGKEKEKEKEKEGGGVNGSVGSGSGSGVYVSGVLGGSGSGGGKVKSQTPFIDATVEFLKEFVEERERKKRDGFSSGGKGGKGKEREVVGDAEEEDEWPESFLPSYVYEAMKEKKRFESMRGGQQEDAEEFLGFYLDTLEEELLYIQNSLAPPSKTAVKEQHVEEKEEMEPPEEDGWLEVGKKNRTIVTRTIKAVESPITRIFGGKFKSTLKAPGQKDSVLVEDWRSLRLDIQRDSIHTIQDALSHITHPQTIQMTNPSRPGVIIDASQKVLVEALPPVLVLHVKRFCYDTTVGGVVKVMKQIRFDPELEIGADMMAPTGKRLQATKYRLFGALYHHGHSASGGHYTLDVLHPNRYPGAKLKEGWVRIDDELVSDVRPEDVFDAWEKDETRNAYLLFYKRIRV</sequence>
<evidence type="ECO:0000313" key="9">
    <source>
        <dbReference type="EMBL" id="KAF9447579.1"/>
    </source>
</evidence>
<evidence type="ECO:0000259" key="8">
    <source>
        <dbReference type="PROSITE" id="PS50235"/>
    </source>
</evidence>
<feature type="region of interest" description="Disordered" evidence="7">
    <location>
        <begin position="755"/>
        <end position="782"/>
    </location>
</feature>
<dbReference type="InterPro" id="IPR001394">
    <property type="entry name" value="Peptidase_C19_UCH"/>
</dbReference>
<accession>A0A9P6C3L3</accession>
<evidence type="ECO:0000256" key="1">
    <source>
        <dbReference type="ARBA" id="ARBA00000707"/>
    </source>
</evidence>
<feature type="compositionally biased region" description="Low complexity" evidence="7">
    <location>
        <begin position="127"/>
        <end position="148"/>
    </location>
</feature>
<dbReference type="InterPro" id="IPR018200">
    <property type="entry name" value="USP_CS"/>
</dbReference>
<comment type="caution">
    <text evidence="9">The sequence shown here is derived from an EMBL/GenBank/DDBJ whole genome shotgun (WGS) entry which is preliminary data.</text>
</comment>
<dbReference type="PANTHER" id="PTHR24006:SF687">
    <property type="entry name" value="UBIQUITIN CARBOXYL-TERMINAL HYDROLASE 10"/>
    <property type="match status" value="1"/>
</dbReference>
<dbReference type="PANTHER" id="PTHR24006">
    <property type="entry name" value="UBIQUITIN CARBOXYL-TERMINAL HYDROLASE"/>
    <property type="match status" value="1"/>
</dbReference>
<keyword evidence="3" id="KW-0645">Protease</keyword>
<feature type="domain" description="USP" evidence="8">
    <location>
        <begin position="653"/>
        <end position="1087"/>
    </location>
</feature>
<proteinExistence type="predicted"/>
<name>A0A9P6C3L3_9AGAR</name>
<evidence type="ECO:0000256" key="6">
    <source>
        <dbReference type="ARBA" id="ARBA00022807"/>
    </source>
</evidence>
<evidence type="ECO:0000256" key="2">
    <source>
        <dbReference type="ARBA" id="ARBA00012759"/>
    </source>
</evidence>
<keyword evidence="6" id="KW-0788">Thiol protease</keyword>
<dbReference type="Pfam" id="PF00443">
    <property type="entry name" value="UCH"/>
    <property type="match status" value="1"/>
</dbReference>
<dbReference type="Proteomes" id="UP000807342">
    <property type="component" value="Unassembled WGS sequence"/>
</dbReference>
<reference evidence="9" key="1">
    <citation type="submission" date="2020-11" db="EMBL/GenBank/DDBJ databases">
        <authorList>
            <consortium name="DOE Joint Genome Institute"/>
            <person name="Ahrendt S."/>
            <person name="Riley R."/>
            <person name="Andreopoulos W."/>
            <person name="Labutti K."/>
            <person name="Pangilinan J."/>
            <person name="Ruiz-Duenas F.J."/>
            <person name="Barrasa J.M."/>
            <person name="Sanchez-Garcia M."/>
            <person name="Camarero S."/>
            <person name="Miyauchi S."/>
            <person name="Serrano A."/>
            <person name="Linde D."/>
            <person name="Babiker R."/>
            <person name="Drula E."/>
            <person name="Ayuso-Fernandez I."/>
            <person name="Pacheco R."/>
            <person name="Padilla G."/>
            <person name="Ferreira P."/>
            <person name="Barriuso J."/>
            <person name="Kellner H."/>
            <person name="Castanera R."/>
            <person name="Alfaro M."/>
            <person name="Ramirez L."/>
            <person name="Pisabarro A.G."/>
            <person name="Kuo A."/>
            <person name="Tritt A."/>
            <person name="Lipzen A."/>
            <person name="He G."/>
            <person name="Yan M."/>
            <person name="Ng V."/>
            <person name="Cullen D."/>
            <person name="Martin F."/>
            <person name="Rosso M.-N."/>
            <person name="Henrissat B."/>
            <person name="Hibbett D."/>
            <person name="Martinez A.T."/>
            <person name="Grigoriev I.V."/>
        </authorList>
    </citation>
    <scope>NUCLEOTIDE SEQUENCE</scope>
    <source>
        <strain evidence="9">MF-IS2</strain>
    </source>
</reference>
<dbReference type="InterPro" id="IPR028889">
    <property type="entry name" value="USP"/>
</dbReference>
<gene>
    <name evidence="9" type="ORF">P691DRAFT_793355</name>
</gene>
<evidence type="ECO:0000256" key="4">
    <source>
        <dbReference type="ARBA" id="ARBA00022786"/>
    </source>
</evidence>
<evidence type="ECO:0000256" key="3">
    <source>
        <dbReference type="ARBA" id="ARBA00022670"/>
    </source>
</evidence>
<feature type="compositionally biased region" description="Pro residues" evidence="7">
    <location>
        <begin position="184"/>
        <end position="217"/>
    </location>
</feature>
<dbReference type="GO" id="GO:0005634">
    <property type="term" value="C:nucleus"/>
    <property type="evidence" value="ECO:0007669"/>
    <property type="project" value="TreeGrafter"/>
</dbReference>
<dbReference type="PROSITE" id="PS50235">
    <property type="entry name" value="USP_3"/>
    <property type="match status" value="1"/>
</dbReference>
<dbReference type="CDD" id="cd02257">
    <property type="entry name" value="Peptidase_C19"/>
    <property type="match status" value="1"/>
</dbReference>
<protein>
    <recommendedName>
        <fullName evidence="2">ubiquitinyl hydrolase 1</fullName>
        <ecNumber evidence="2">3.4.19.12</ecNumber>
    </recommendedName>
</protein>
<evidence type="ECO:0000256" key="7">
    <source>
        <dbReference type="SAM" id="MobiDB-lite"/>
    </source>
</evidence>
<dbReference type="InterPro" id="IPR038765">
    <property type="entry name" value="Papain-like_cys_pep_sf"/>
</dbReference>
<dbReference type="EMBL" id="MU151193">
    <property type="protein sequence ID" value="KAF9447579.1"/>
    <property type="molecule type" value="Genomic_DNA"/>
</dbReference>
<dbReference type="PROSITE" id="PS00972">
    <property type="entry name" value="USP_1"/>
    <property type="match status" value="1"/>
</dbReference>
<dbReference type="Gene3D" id="3.90.70.10">
    <property type="entry name" value="Cysteine proteinases"/>
    <property type="match status" value="1"/>
</dbReference>
<feature type="compositionally biased region" description="Low complexity" evidence="7">
    <location>
        <begin position="157"/>
        <end position="183"/>
    </location>
</feature>
<dbReference type="GO" id="GO:0004843">
    <property type="term" value="F:cysteine-type deubiquitinase activity"/>
    <property type="evidence" value="ECO:0007669"/>
    <property type="project" value="UniProtKB-EC"/>
</dbReference>
<dbReference type="AlphaFoldDB" id="A0A9P6C3L3"/>
<dbReference type="OrthoDB" id="429671at2759"/>
<dbReference type="GO" id="GO:0005829">
    <property type="term" value="C:cytosol"/>
    <property type="evidence" value="ECO:0007669"/>
    <property type="project" value="TreeGrafter"/>
</dbReference>
<keyword evidence="10" id="KW-1185">Reference proteome</keyword>
<dbReference type="GO" id="GO:0006508">
    <property type="term" value="P:proteolysis"/>
    <property type="evidence" value="ECO:0007669"/>
    <property type="project" value="UniProtKB-KW"/>
</dbReference>